<proteinExistence type="predicted"/>
<feature type="region of interest" description="Disordered" evidence="1">
    <location>
        <begin position="1"/>
        <end position="23"/>
    </location>
</feature>
<evidence type="ECO:0000313" key="2">
    <source>
        <dbReference type="EMBL" id="PNH05701.1"/>
    </source>
</evidence>
<gene>
    <name evidence="2" type="ORF">TSOC_008000</name>
</gene>
<organism evidence="2 3">
    <name type="scientific">Tetrabaena socialis</name>
    <dbReference type="NCBI Taxonomy" id="47790"/>
    <lineage>
        <taxon>Eukaryota</taxon>
        <taxon>Viridiplantae</taxon>
        <taxon>Chlorophyta</taxon>
        <taxon>core chlorophytes</taxon>
        <taxon>Chlorophyceae</taxon>
        <taxon>CS clade</taxon>
        <taxon>Chlamydomonadales</taxon>
        <taxon>Tetrabaenaceae</taxon>
        <taxon>Tetrabaena</taxon>
    </lineage>
</organism>
<name>A0A2J7ZZK7_9CHLO</name>
<dbReference type="AlphaFoldDB" id="A0A2J7ZZK7"/>
<sequence length="113" mass="11956">MAPPRSPAVSGSPPPLTPKAPSLTAPAVRAGELWWCMVRAVASLAYGSGDASGGCKLVDNRIGANRQLRTTTQPSPMHRVAPTSMSECQLPYRDAVPRCRAALPTSPRAFRSD</sequence>
<feature type="compositionally biased region" description="Pro residues" evidence="1">
    <location>
        <begin position="1"/>
        <end position="18"/>
    </location>
</feature>
<comment type="caution">
    <text evidence="2">The sequence shown here is derived from an EMBL/GenBank/DDBJ whole genome shotgun (WGS) entry which is preliminary data.</text>
</comment>
<evidence type="ECO:0000313" key="3">
    <source>
        <dbReference type="Proteomes" id="UP000236333"/>
    </source>
</evidence>
<dbReference type="Proteomes" id="UP000236333">
    <property type="component" value="Unassembled WGS sequence"/>
</dbReference>
<accession>A0A2J7ZZK7</accession>
<keyword evidence="3" id="KW-1185">Reference proteome</keyword>
<protein>
    <submittedName>
        <fullName evidence="2">Uncharacterized protein</fullName>
    </submittedName>
</protein>
<reference evidence="2 3" key="1">
    <citation type="journal article" date="2017" name="Mol. Biol. Evol.">
        <title>The 4-celled Tetrabaena socialis nuclear genome reveals the essential components for genetic control of cell number at the origin of multicellularity in the volvocine lineage.</title>
        <authorList>
            <person name="Featherston J."/>
            <person name="Arakaki Y."/>
            <person name="Hanschen E.R."/>
            <person name="Ferris P.J."/>
            <person name="Michod R.E."/>
            <person name="Olson B.J.S.C."/>
            <person name="Nozaki H."/>
            <person name="Durand P.M."/>
        </authorList>
    </citation>
    <scope>NUCLEOTIDE SEQUENCE [LARGE SCALE GENOMIC DNA]</scope>
    <source>
        <strain evidence="2 3">NIES-571</strain>
    </source>
</reference>
<evidence type="ECO:0000256" key="1">
    <source>
        <dbReference type="SAM" id="MobiDB-lite"/>
    </source>
</evidence>
<dbReference type="EMBL" id="PGGS01000286">
    <property type="protein sequence ID" value="PNH05701.1"/>
    <property type="molecule type" value="Genomic_DNA"/>
</dbReference>